<keyword evidence="2" id="KW-0862">Zinc</keyword>
<evidence type="ECO:0000256" key="3">
    <source>
        <dbReference type="SAM" id="MobiDB-lite"/>
    </source>
</evidence>
<evidence type="ECO:0000259" key="4">
    <source>
        <dbReference type="Pfam" id="PF25054"/>
    </source>
</evidence>
<keyword evidence="6" id="KW-1185">Reference proteome</keyword>
<feature type="region of interest" description="Disordered" evidence="3">
    <location>
        <begin position="72"/>
        <end position="105"/>
    </location>
</feature>
<comment type="caution">
    <text evidence="5">The sequence shown here is derived from an EMBL/GenBank/DDBJ whole genome shotgun (WGS) entry which is preliminary data.</text>
</comment>
<sequence length="186" mass="21638">MSNRGKEEPSSTTLECCMCGDYGLPNELFRCKICLFRFQHRYCSDLYPKSVSYRVCNWCLKRKGRKIMEGAHNSSSSLSCANNSERHDEEERKNRKSNNSRDDDEFVGVKTLQRSNLQLHLQNPMKKQRSPERSSRARKRIIGSGCLEETLRRTKSEEIPKTGSGIIKQVFRGKVRRYKFLDEVSC</sequence>
<gene>
    <name evidence="5" type="ORF">NE237_023468</name>
</gene>
<dbReference type="Proteomes" id="UP001141806">
    <property type="component" value="Unassembled WGS sequence"/>
</dbReference>
<dbReference type="EMBL" id="JAMYWD010000008">
    <property type="protein sequence ID" value="KAJ4963529.1"/>
    <property type="molecule type" value="Genomic_DNA"/>
</dbReference>
<proteinExistence type="predicted"/>
<dbReference type="GO" id="GO:0008270">
    <property type="term" value="F:zinc ion binding"/>
    <property type="evidence" value="ECO:0007669"/>
    <property type="project" value="UniProtKB-KW"/>
</dbReference>
<dbReference type="PANTHER" id="PTHR33779:SF1">
    <property type="entry name" value="EXPRESSED PROTEIN"/>
    <property type="match status" value="1"/>
</dbReference>
<name>A0A9Q0K4H0_9MAGN</name>
<evidence type="ECO:0000256" key="1">
    <source>
        <dbReference type="ARBA" id="ARBA00022771"/>
    </source>
</evidence>
<accession>A0A9Q0K4H0</accession>
<dbReference type="Pfam" id="PF25054">
    <property type="entry name" value="PHD_pln"/>
    <property type="match status" value="1"/>
</dbReference>
<dbReference type="AlphaFoldDB" id="A0A9Q0K4H0"/>
<organism evidence="5 6">
    <name type="scientific">Protea cynaroides</name>
    <dbReference type="NCBI Taxonomy" id="273540"/>
    <lineage>
        <taxon>Eukaryota</taxon>
        <taxon>Viridiplantae</taxon>
        <taxon>Streptophyta</taxon>
        <taxon>Embryophyta</taxon>
        <taxon>Tracheophyta</taxon>
        <taxon>Spermatophyta</taxon>
        <taxon>Magnoliopsida</taxon>
        <taxon>Proteales</taxon>
        <taxon>Proteaceae</taxon>
        <taxon>Protea</taxon>
    </lineage>
</organism>
<dbReference type="InterPro" id="IPR011011">
    <property type="entry name" value="Znf_FYVE_PHD"/>
</dbReference>
<reference evidence="5" key="1">
    <citation type="journal article" date="2023" name="Plant J.">
        <title>The genome of the king protea, Protea cynaroides.</title>
        <authorList>
            <person name="Chang J."/>
            <person name="Duong T.A."/>
            <person name="Schoeman C."/>
            <person name="Ma X."/>
            <person name="Roodt D."/>
            <person name="Barker N."/>
            <person name="Li Z."/>
            <person name="Van de Peer Y."/>
            <person name="Mizrachi E."/>
        </authorList>
    </citation>
    <scope>NUCLEOTIDE SEQUENCE</scope>
    <source>
        <tissue evidence="5">Young leaves</tissue>
    </source>
</reference>
<dbReference type="SUPFAM" id="SSF57903">
    <property type="entry name" value="FYVE/PHD zinc finger"/>
    <property type="match status" value="1"/>
</dbReference>
<dbReference type="InterPro" id="IPR056874">
    <property type="entry name" value="PHD_dom_pln"/>
</dbReference>
<keyword evidence="1" id="KW-0479">Metal-binding</keyword>
<evidence type="ECO:0000313" key="5">
    <source>
        <dbReference type="EMBL" id="KAJ4963529.1"/>
    </source>
</evidence>
<evidence type="ECO:0000256" key="2">
    <source>
        <dbReference type="ARBA" id="ARBA00022833"/>
    </source>
</evidence>
<feature type="compositionally biased region" description="Basic and acidic residues" evidence="3">
    <location>
        <begin position="84"/>
        <end position="93"/>
    </location>
</feature>
<keyword evidence="1" id="KW-0863">Zinc-finger</keyword>
<protein>
    <recommendedName>
        <fullName evidence="4">PHD-type zinc finger plants domain-containing protein</fullName>
    </recommendedName>
</protein>
<dbReference type="PANTHER" id="PTHR33779">
    <property type="entry name" value="EXPRESSED PROTEIN"/>
    <property type="match status" value="1"/>
</dbReference>
<dbReference type="OrthoDB" id="1935489at2759"/>
<evidence type="ECO:0000313" key="6">
    <source>
        <dbReference type="Proteomes" id="UP001141806"/>
    </source>
</evidence>
<feature type="domain" description="PHD-type zinc finger plants" evidence="4">
    <location>
        <begin position="17"/>
        <end position="59"/>
    </location>
</feature>
<feature type="compositionally biased region" description="Low complexity" evidence="3">
    <location>
        <begin position="73"/>
        <end position="83"/>
    </location>
</feature>